<dbReference type="Proteomes" id="UP000797356">
    <property type="component" value="Chromosome 4"/>
</dbReference>
<evidence type="ECO:0000256" key="4">
    <source>
        <dbReference type="ARBA" id="ARBA00023125"/>
    </source>
</evidence>
<dbReference type="GO" id="GO:0003697">
    <property type="term" value="F:single-stranded DNA binding"/>
    <property type="evidence" value="ECO:0007669"/>
    <property type="project" value="TreeGrafter"/>
</dbReference>
<evidence type="ECO:0000256" key="3">
    <source>
        <dbReference type="ARBA" id="ARBA00022763"/>
    </source>
</evidence>
<comment type="similarity">
    <text evidence="2">Belongs to the RecA family. RAD51 subfamily.</text>
</comment>
<dbReference type="GO" id="GO:0140664">
    <property type="term" value="F:ATP-dependent DNA damage sensor activity"/>
    <property type="evidence" value="ECO:0007669"/>
    <property type="project" value="InterPro"/>
</dbReference>
<dbReference type="EMBL" id="CM017875">
    <property type="protein sequence ID" value="KAG1339152.1"/>
    <property type="molecule type" value="Genomic_DNA"/>
</dbReference>
<comment type="subcellular location">
    <subcellularLocation>
        <location evidence="1">Nucleus</location>
    </subcellularLocation>
</comment>
<keyword evidence="5" id="KW-0233">DNA recombination</keyword>
<dbReference type="Gene3D" id="3.40.50.300">
    <property type="entry name" value="P-loop containing nucleotide triphosphate hydrolases"/>
    <property type="match status" value="1"/>
</dbReference>
<reference evidence="8" key="2">
    <citation type="submission" date="2019-07" db="EMBL/GenBank/DDBJ databases">
        <authorList>
            <person name="Yang Y."/>
            <person name="Bocs S."/>
            <person name="Baudouin L."/>
        </authorList>
    </citation>
    <scope>NUCLEOTIDE SEQUENCE</scope>
    <source>
        <tissue evidence="8">Spear leaf of Hainan Tall coconut</tissue>
    </source>
</reference>
<evidence type="ECO:0000256" key="1">
    <source>
        <dbReference type="ARBA" id="ARBA00004123"/>
    </source>
</evidence>
<dbReference type="InterPro" id="IPR058766">
    <property type="entry name" value="HHH_XRCC3_RAD51B"/>
</dbReference>
<keyword evidence="3" id="KW-0227">DNA damage</keyword>
<feature type="domain" description="RecA family profile 1" evidence="7">
    <location>
        <begin position="66"/>
        <end position="214"/>
    </location>
</feature>
<dbReference type="OrthoDB" id="5957327at2759"/>
<dbReference type="GO" id="GO:0005524">
    <property type="term" value="F:ATP binding"/>
    <property type="evidence" value="ECO:0007669"/>
    <property type="project" value="InterPro"/>
</dbReference>
<dbReference type="Pfam" id="PF26169">
    <property type="entry name" value="HHH_XRCC3_RpoA"/>
    <property type="match status" value="1"/>
</dbReference>
<dbReference type="InterPro" id="IPR027417">
    <property type="entry name" value="P-loop_NTPase"/>
</dbReference>
<dbReference type="GO" id="GO:0000724">
    <property type="term" value="P:double-strand break repair via homologous recombination"/>
    <property type="evidence" value="ECO:0007669"/>
    <property type="project" value="InterPro"/>
</dbReference>
<evidence type="ECO:0000313" key="8">
    <source>
        <dbReference type="EMBL" id="KAG1339152.1"/>
    </source>
</evidence>
<dbReference type="GO" id="GO:0033063">
    <property type="term" value="C:Rad51B-Rad51C-Rad51D-XRCC2 complex"/>
    <property type="evidence" value="ECO:0007669"/>
    <property type="project" value="InterPro"/>
</dbReference>
<evidence type="ECO:0000313" key="9">
    <source>
        <dbReference type="Proteomes" id="UP000797356"/>
    </source>
</evidence>
<dbReference type="PANTHER" id="PTHR46456">
    <property type="entry name" value="DNA REPAIR PROTEIN RAD51 HOMOLOG 2"/>
    <property type="match status" value="1"/>
</dbReference>
<sequence length="322" mass="35761">MANKLISQMGLPPSIANVFAARNILTAKDALSLPEFELMTLLDMGLDQVKSAVERISEITCPSYQTFCLKLSLLAALPSCYGGLNGRVIYIDTENKFSSRRMVEIGENSFPQIFQSEGMAQQMAGRIIVVRLTSLPEFTERLQQLKFTLIQHDVKLLIVDSMAALVSGNCGSAFILLCHFSESSLSRSHVKTYRQLNKSLAEFSRIPVVVTNQVRSQNSDEAFHYPFQGREKDSGKNFGRLESHLIAALGIQWAHAVTIRLIFEAHSGQRFIKVAKSPMSPAVAFPFIVESSGISLLNDDGFKAMGREISTIRFQGHNILEQ</sequence>
<dbReference type="PANTHER" id="PTHR46456:SF1">
    <property type="entry name" value="DNA REPAIR PROTEIN RAD51 HOMOLOG 2"/>
    <property type="match status" value="1"/>
</dbReference>
<evidence type="ECO:0000259" key="7">
    <source>
        <dbReference type="PROSITE" id="PS50162"/>
    </source>
</evidence>
<dbReference type="InterPro" id="IPR030548">
    <property type="entry name" value="RAD51B"/>
</dbReference>
<gene>
    <name evidence="8" type="ORF">COCNU_04G014580</name>
</gene>
<accession>A0A8K0I7W1</accession>
<comment type="caution">
    <text evidence="8">The sequence shown here is derived from an EMBL/GenBank/DDBJ whole genome shotgun (WGS) entry which is preliminary data.</text>
</comment>
<evidence type="ECO:0000256" key="5">
    <source>
        <dbReference type="ARBA" id="ARBA00023172"/>
    </source>
</evidence>
<evidence type="ECO:0000256" key="2">
    <source>
        <dbReference type="ARBA" id="ARBA00007095"/>
    </source>
</evidence>
<evidence type="ECO:0000256" key="6">
    <source>
        <dbReference type="ARBA" id="ARBA00023242"/>
    </source>
</evidence>
<proteinExistence type="inferred from homology"/>
<dbReference type="AlphaFoldDB" id="A0A8K0I7W1"/>
<keyword evidence="6" id="KW-0539">Nucleus</keyword>
<dbReference type="PROSITE" id="PS50162">
    <property type="entry name" value="RECA_2"/>
    <property type="match status" value="1"/>
</dbReference>
<dbReference type="GO" id="GO:0000400">
    <property type="term" value="F:four-way junction DNA binding"/>
    <property type="evidence" value="ECO:0007669"/>
    <property type="project" value="TreeGrafter"/>
</dbReference>
<dbReference type="GO" id="GO:0005657">
    <property type="term" value="C:replication fork"/>
    <property type="evidence" value="ECO:0007669"/>
    <property type="project" value="TreeGrafter"/>
</dbReference>
<dbReference type="GO" id="GO:0003690">
    <property type="term" value="F:double-stranded DNA binding"/>
    <property type="evidence" value="ECO:0007669"/>
    <property type="project" value="TreeGrafter"/>
</dbReference>
<organism evidence="8 9">
    <name type="scientific">Cocos nucifera</name>
    <name type="common">Coconut palm</name>
    <dbReference type="NCBI Taxonomy" id="13894"/>
    <lineage>
        <taxon>Eukaryota</taxon>
        <taxon>Viridiplantae</taxon>
        <taxon>Streptophyta</taxon>
        <taxon>Embryophyta</taxon>
        <taxon>Tracheophyta</taxon>
        <taxon>Spermatophyta</taxon>
        <taxon>Magnoliopsida</taxon>
        <taxon>Liliopsida</taxon>
        <taxon>Arecaceae</taxon>
        <taxon>Arecoideae</taxon>
        <taxon>Cocoseae</taxon>
        <taxon>Attaleinae</taxon>
        <taxon>Cocos</taxon>
    </lineage>
</organism>
<keyword evidence="9" id="KW-1185">Reference proteome</keyword>
<name>A0A8K0I7W1_COCNU</name>
<keyword evidence="4" id="KW-0238">DNA-binding</keyword>
<dbReference type="SUPFAM" id="SSF52540">
    <property type="entry name" value="P-loop containing nucleoside triphosphate hydrolases"/>
    <property type="match status" value="1"/>
</dbReference>
<protein>
    <submittedName>
        <fullName evidence="8">DNA repair protein RAD51</fullName>
    </submittedName>
</protein>
<reference evidence="8" key="1">
    <citation type="journal article" date="2017" name="Gigascience">
        <title>The genome draft of coconut (Cocos nucifera).</title>
        <authorList>
            <person name="Xiao Y."/>
            <person name="Xu P."/>
            <person name="Fan H."/>
            <person name="Baudouin L."/>
            <person name="Xia W."/>
            <person name="Bocs S."/>
            <person name="Xu J."/>
            <person name="Li Q."/>
            <person name="Guo A."/>
            <person name="Zhou L."/>
            <person name="Li J."/>
            <person name="Wu Y."/>
            <person name="Ma Z."/>
            <person name="Armero A."/>
            <person name="Issali A.E."/>
            <person name="Liu N."/>
            <person name="Peng M."/>
            <person name="Yang Y."/>
        </authorList>
    </citation>
    <scope>NUCLEOTIDE SEQUENCE</scope>
    <source>
        <tissue evidence="8">Spear leaf of Hainan Tall coconut</tissue>
    </source>
</reference>
<dbReference type="InterPro" id="IPR020588">
    <property type="entry name" value="RecA_ATP-bd"/>
</dbReference>